<dbReference type="AlphaFoldDB" id="R0EUH0"/>
<reference evidence="3" key="1">
    <citation type="journal article" date="2013" name="Nat. Genet.">
        <title>The Capsella rubella genome and the genomic consequences of rapid mating system evolution.</title>
        <authorList>
            <person name="Slotte T."/>
            <person name="Hazzouri K.M."/>
            <person name="Agren J.A."/>
            <person name="Koenig D."/>
            <person name="Maumus F."/>
            <person name="Guo Y.L."/>
            <person name="Steige K."/>
            <person name="Platts A.E."/>
            <person name="Escobar J.S."/>
            <person name="Newman L.K."/>
            <person name="Wang W."/>
            <person name="Mandakova T."/>
            <person name="Vello E."/>
            <person name="Smith L.M."/>
            <person name="Henz S.R."/>
            <person name="Steffen J."/>
            <person name="Takuno S."/>
            <person name="Brandvain Y."/>
            <person name="Coop G."/>
            <person name="Andolfatto P."/>
            <person name="Hu T.T."/>
            <person name="Blanchette M."/>
            <person name="Clark R.M."/>
            <person name="Quesneville H."/>
            <person name="Nordborg M."/>
            <person name="Gaut B.S."/>
            <person name="Lysak M.A."/>
            <person name="Jenkins J."/>
            <person name="Grimwood J."/>
            <person name="Chapman J."/>
            <person name="Prochnik S."/>
            <person name="Shu S."/>
            <person name="Rokhsar D."/>
            <person name="Schmutz J."/>
            <person name="Weigel D."/>
            <person name="Wright S.I."/>
        </authorList>
    </citation>
    <scope>NUCLEOTIDE SEQUENCE [LARGE SCALE GENOMIC DNA]</scope>
    <source>
        <strain evidence="3">cv. Monte Gargano</strain>
    </source>
</reference>
<feature type="domain" description="F-box associated beta-propeller type 3" evidence="1">
    <location>
        <begin position="3"/>
        <end position="233"/>
    </location>
</feature>
<proteinExistence type="predicted"/>
<evidence type="ECO:0000259" key="1">
    <source>
        <dbReference type="Pfam" id="PF08268"/>
    </source>
</evidence>
<dbReference type="InterPro" id="IPR013187">
    <property type="entry name" value="F-box-assoc_dom_typ3"/>
</dbReference>
<dbReference type="PANTHER" id="PTHR31111:SF15">
    <property type="entry name" value="(RAPE) HYPOTHETICAL PROTEIN"/>
    <property type="match status" value="1"/>
</dbReference>
<dbReference type="PANTHER" id="PTHR31111">
    <property type="entry name" value="BNAA05G37150D PROTEIN-RELATED"/>
    <property type="match status" value="1"/>
</dbReference>
<dbReference type="InterPro" id="IPR017451">
    <property type="entry name" value="F-box-assoc_interact_dom"/>
</dbReference>
<dbReference type="KEGG" id="crb:17876687"/>
<gene>
    <name evidence="2" type="ORF">CARUB_v10028531mg</name>
</gene>
<dbReference type="Proteomes" id="UP000029121">
    <property type="component" value="Unassembled WGS sequence"/>
</dbReference>
<accession>R0EUH0</accession>
<evidence type="ECO:0000313" key="2">
    <source>
        <dbReference type="EMBL" id="EOA12762.1"/>
    </source>
</evidence>
<name>R0EUH0_9BRAS</name>
<dbReference type="OrthoDB" id="687122at2759"/>
<dbReference type="EMBL" id="KB870812">
    <property type="protein sequence ID" value="EOA12762.1"/>
    <property type="molecule type" value="Genomic_DNA"/>
</dbReference>
<evidence type="ECO:0000313" key="3">
    <source>
        <dbReference type="Proteomes" id="UP000029121"/>
    </source>
</evidence>
<protein>
    <recommendedName>
        <fullName evidence="1">F-box associated beta-propeller type 3 domain-containing protein</fullName>
    </recommendedName>
</protein>
<dbReference type="Pfam" id="PF08268">
    <property type="entry name" value="FBA_3"/>
    <property type="match status" value="1"/>
</dbReference>
<sequence>MSRQCVNLPTIKSTIFDQEDERSVVYFLGHDPVLDQYKVVCTLVSSSEDLVKITSEHWVFVLEVGGSWKRIEFDQPHISTRPGLCISGVIYYLAFTSMSHDIVVSFDVRSEEFNIIQAPLVVSAFVDSVGFLEYGGKPAIIDHTSLGQNGLVDIWVLEDVGNWSRRSLSLQPCHIHLVDSNIEWTMEGATQNGEIILAPFELCSPFYILCYDLKKNVLRKVEIKGILDHKFSSLDVNLTLMDKSDSIVHLDT</sequence>
<dbReference type="NCBIfam" id="TIGR01640">
    <property type="entry name" value="F_box_assoc_1"/>
    <property type="match status" value="1"/>
</dbReference>
<organism evidence="2 3">
    <name type="scientific">Capsella rubella</name>
    <dbReference type="NCBI Taxonomy" id="81985"/>
    <lineage>
        <taxon>Eukaryota</taxon>
        <taxon>Viridiplantae</taxon>
        <taxon>Streptophyta</taxon>
        <taxon>Embryophyta</taxon>
        <taxon>Tracheophyta</taxon>
        <taxon>Spermatophyta</taxon>
        <taxon>Magnoliopsida</taxon>
        <taxon>eudicotyledons</taxon>
        <taxon>Gunneridae</taxon>
        <taxon>Pentapetalae</taxon>
        <taxon>rosids</taxon>
        <taxon>malvids</taxon>
        <taxon>Brassicales</taxon>
        <taxon>Brassicaceae</taxon>
        <taxon>Camelineae</taxon>
        <taxon>Capsella</taxon>
    </lineage>
</organism>
<keyword evidence="3" id="KW-1185">Reference proteome</keyword>